<evidence type="ECO:0000313" key="1">
    <source>
        <dbReference type="EMBL" id="ONI40161.1"/>
    </source>
</evidence>
<name>A0ACC8XBX4_9FIRM</name>
<evidence type="ECO:0000313" key="2">
    <source>
        <dbReference type="Proteomes" id="UP000188637"/>
    </source>
</evidence>
<protein>
    <submittedName>
        <fullName evidence="1">Uncharacterized protein</fullName>
    </submittedName>
</protein>
<dbReference type="EMBL" id="LJHD01000244">
    <property type="protein sequence ID" value="ONI40161.1"/>
    <property type="molecule type" value="Genomic_DNA"/>
</dbReference>
<organism evidence="1 2">
    <name type="scientific">Candidatus Epulonipiscium fishelsonii</name>
    <dbReference type="NCBI Taxonomy" id="77094"/>
    <lineage>
        <taxon>Bacteria</taxon>
        <taxon>Bacillati</taxon>
        <taxon>Bacillota</taxon>
        <taxon>Clostridia</taxon>
        <taxon>Lachnospirales</taxon>
        <taxon>Lachnospiraceae</taxon>
        <taxon>Candidatus Epulonipiscium</taxon>
    </lineage>
</organism>
<proteinExistence type="predicted"/>
<sequence>MQYVWRRKKEVAALYAVIEFLAIGALTMHKNISGLITSVVRIQSLQMGVFGSIVVIVGVAALHNRFIELPQVLSFFCVTRFVPIISVITYLVVGIAMF</sequence>
<gene>
    <name evidence="1" type="ORF">AN640_01365</name>
</gene>
<dbReference type="Proteomes" id="UP000188637">
    <property type="component" value="Unassembled WGS sequence"/>
</dbReference>
<reference evidence="1" key="1">
    <citation type="submission" date="2016-08" db="EMBL/GenBank/DDBJ databases">
        <authorList>
            <person name="Ngugi D.K."/>
            <person name="Miyake S."/>
            <person name="Stingl U."/>
        </authorList>
    </citation>
    <scope>NUCLEOTIDE SEQUENCE</scope>
    <source>
        <strain evidence="1">SCG-D08WGA-EpuloA1</strain>
    </source>
</reference>
<keyword evidence="2" id="KW-1185">Reference proteome</keyword>
<accession>A0ACC8XBX4</accession>
<comment type="caution">
    <text evidence="1">The sequence shown here is derived from an EMBL/GenBank/DDBJ whole genome shotgun (WGS) entry which is preliminary data.</text>
</comment>